<accession>A0A382I6Y4</accession>
<gene>
    <name evidence="1" type="ORF">METZ01_LOCUS248210</name>
</gene>
<feature type="non-terminal residue" evidence="1">
    <location>
        <position position="42"/>
    </location>
</feature>
<dbReference type="AlphaFoldDB" id="A0A382I6Y4"/>
<reference evidence="1" key="1">
    <citation type="submission" date="2018-05" db="EMBL/GenBank/DDBJ databases">
        <authorList>
            <person name="Lanie J.A."/>
            <person name="Ng W.-L."/>
            <person name="Kazmierczak K.M."/>
            <person name="Andrzejewski T.M."/>
            <person name="Davidsen T.M."/>
            <person name="Wayne K.J."/>
            <person name="Tettelin H."/>
            <person name="Glass J.I."/>
            <person name="Rusch D."/>
            <person name="Podicherti R."/>
            <person name="Tsui H.-C.T."/>
            <person name="Winkler M.E."/>
        </authorList>
    </citation>
    <scope>NUCLEOTIDE SEQUENCE</scope>
</reference>
<proteinExistence type="predicted"/>
<dbReference type="EMBL" id="UINC01065558">
    <property type="protein sequence ID" value="SVB95356.1"/>
    <property type="molecule type" value="Genomic_DNA"/>
</dbReference>
<evidence type="ECO:0000313" key="1">
    <source>
        <dbReference type="EMBL" id="SVB95356.1"/>
    </source>
</evidence>
<sequence length="42" mass="5056">MNDQLHSFEFLIKYFDLAQHVSSDEFIQFFQNSLTHLTGRHL</sequence>
<name>A0A382I6Y4_9ZZZZ</name>
<organism evidence="1">
    <name type="scientific">marine metagenome</name>
    <dbReference type="NCBI Taxonomy" id="408172"/>
    <lineage>
        <taxon>unclassified sequences</taxon>
        <taxon>metagenomes</taxon>
        <taxon>ecological metagenomes</taxon>
    </lineage>
</organism>
<protein>
    <submittedName>
        <fullName evidence="1">Uncharacterized protein</fullName>
    </submittedName>
</protein>